<organism evidence="1 2">
    <name type="scientific">Polyporus arcularius HHB13444</name>
    <dbReference type="NCBI Taxonomy" id="1314778"/>
    <lineage>
        <taxon>Eukaryota</taxon>
        <taxon>Fungi</taxon>
        <taxon>Dikarya</taxon>
        <taxon>Basidiomycota</taxon>
        <taxon>Agaricomycotina</taxon>
        <taxon>Agaricomycetes</taxon>
        <taxon>Polyporales</taxon>
        <taxon>Polyporaceae</taxon>
        <taxon>Polyporus</taxon>
    </lineage>
</organism>
<name>A0A5C3PMQ2_9APHY</name>
<dbReference type="Proteomes" id="UP000308197">
    <property type="component" value="Unassembled WGS sequence"/>
</dbReference>
<sequence>MSPPAILDIPVDSLRGSTLTSDFISLPDSHAFTCLECRRFIDGTLVIAPSSALLKFGPKYATISHPGLAIIARRSDEEAGSSLSQDEFCVRIPEYGDVVVSISLLKVACELSLANGCPFLWVDVLCMHPDWHAKDRVALAYYSRLRHTIFWKSKHRMIFPAGLHRLSTMEEPTLYMRNDHLLVETLPYQSVADSIVVVLRWDPSGYQTSRKDHGAKACADEWWLQLHEERSDSVPVNVFMDTYTPGVGPKDAFLDLFDPAKNERHIQRTTLIKIAFEKARTVHGYSSISSFTRDLYASAFSWRGQACGKAKCTADKPCGQDRCFDTPSESLELLPRDYAVYSAASSETIVSFLKLLHEISPTSSESFRDVVAAAIPPYRDMWRYTFTPEKWRSLLTAVKPAPEAPAGMMWYFDITHPEKSSLQHVAIDTMTSGAGDSPRTTMRSMSESLSEFKITLIVGRWILLRSDGDPGYSDALPAQTVEISAMVMVEKCEWATTSDSSMFRPKTMARKLYGCSAAFGKLR</sequence>
<protein>
    <recommendedName>
        <fullName evidence="3">Heterokaryon incompatibility domain-containing protein</fullName>
    </recommendedName>
</protein>
<reference evidence="1 2" key="1">
    <citation type="journal article" date="2019" name="Nat. Ecol. Evol.">
        <title>Megaphylogeny resolves global patterns of mushroom evolution.</title>
        <authorList>
            <person name="Varga T."/>
            <person name="Krizsan K."/>
            <person name="Foldi C."/>
            <person name="Dima B."/>
            <person name="Sanchez-Garcia M."/>
            <person name="Sanchez-Ramirez S."/>
            <person name="Szollosi G.J."/>
            <person name="Szarkandi J.G."/>
            <person name="Papp V."/>
            <person name="Albert L."/>
            <person name="Andreopoulos W."/>
            <person name="Angelini C."/>
            <person name="Antonin V."/>
            <person name="Barry K.W."/>
            <person name="Bougher N.L."/>
            <person name="Buchanan P."/>
            <person name="Buyck B."/>
            <person name="Bense V."/>
            <person name="Catcheside P."/>
            <person name="Chovatia M."/>
            <person name="Cooper J."/>
            <person name="Damon W."/>
            <person name="Desjardin D."/>
            <person name="Finy P."/>
            <person name="Geml J."/>
            <person name="Haridas S."/>
            <person name="Hughes K."/>
            <person name="Justo A."/>
            <person name="Karasinski D."/>
            <person name="Kautmanova I."/>
            <person name="Kiss B."/>
            <person name="Kocsube S."/>
            <person name="Kotiranta H."/>
            <person name="LaButti K.M."/>
            <person name="Lechner B.E."/>
            <person name="Liimatainen K."/>
            <person name="Lipzen A."/>
            <person name="Lukacs Z."/>
            <person name="Mihaltcheva S."/>
            <person name="Morgado L.N."/>
            <person name="Niskanen T."/>
            <person name="Noordeloos M.E."/>
            <person name="Ohm R.A."/>
            <person name="Ortiz-Santana B."/>
            <person name="Ovrebo C."/>
            <person name="Racz N."/>
            <person name="Riley R."/>
            <person name="Savchenko A."/>
            <person name="Shiryaev A."/>
            <person name="Soop K."/>
            <person name="Spirin V."/>
            <person name="Szebenyi C."/>
            <person name="Tomsovsky M."/>
            <person name="Tulloss R.E."/>
            <person name="Uehling J."/>
            <person name="Grigoriev I.V."/>
            <person name="Vagvolgyi C."/>
            <person name="Papp T."/>
            <person name="Martin F.M."/>
            <person name="Miettinen O."/>
            <person name="Hibbett D.S."/>
            <person name="Nagy L.G."/>
        </authorList>
    </citation>
    <scope>NUCLEOTIDE SEQUENCE [LARGE SCALE GENOMIC DNA]</scope>
    <source>
        <strain evidence="1 2">HHB13444</strain>
    </source>
</reference>
<proteinExistence type="predicted"/>
<gene>
    <name evidence="1" type="ORF">K466DRAFT_660863</name>
</gene>
<evidence type="ECO:0000313" key="1">
    <source>
        <dbReference type="EMBL" id="TFK90347.1"/>
    </source>
</evidence>
<accession>A0A5C3PMQ2</accession>
<evidence type="ECO:0008006" key="3">
    <source>
        <dbReference type="Google" id="ProtNLM"/>
    </source>
</evidence>
<evidence type="ECO:0000313" key="2">
    <source>
        <dbReference type="Proteomes" id="UP000308197"/>
    </source>
</evidence>
<dbReference type="AlphaFoldDB" id="A0A5C3PMQ2"/>
<keyword evidence="2" id="KW-1185">Reference proteome</keyword>
<dbReference type="InParanoid" id="A0A5C3PMQ2"/>
<dbReference type="EMBL" id="ML211048">
    <property type="protein sequence ID" value="TFK90347.1"/>
    <property type="molecule type" value="Genomic_DNA"/>
</dbReference>